<proteinExistence type="inferred from homology"/>
<keyword evidence="4" id="KW-0274">FAD</keyword>
<accession>A0A6J6WLR3</accession>
<evidence type="ECO:0000259" key="7">
    <source>
        <dbReference type="Pfam" id="PF07992"/>
    </source>
</evidence>
<dbReference type="InterPro" id="IPR036188">
    <property type="entry name" value="FAD/NAD-bd_sf"/>
</dbReference>
<keyword evidence="6" id="KW-0560">Oxidoreductase</keyword>
<evidence type="ECO:0000313" key="8">
    <source>
        <dbReference type="EMBL" id="CAB4786161.1"/>
    </source>
</evidence>
<reference evidence="8" key="1">
    <citation type="submission" date="2020-05" db="EMBL/GenBank/DDBJ databases">
        <authorList>
            <person name="Chiriac C."/>
            <person name="Salcher M."/>
            <person name="Ghai R."/>
            <person name="Kavagutti S V."/>
        </authorList>
    </citation>
    <scope>NUCLEOTIDE SEQUENCE</scope>
</reference>
<evidence type="ECO:0000256" key="6">
    <source>
        <dbReference type="ARBA" id="ARBA00023002"/>
    </source>
</evidence>
<evidence type="ECO:0000256" key="4">
    <source>
        <dbReference type="ARBA" id="ARBA00022827"/>
    </source>
</evidence>
<dbReference type="PIRSF" id="PIRSF000362">
    <property type="entry name" value="FNR"/>
    <property type="match status" value="1"/>
</dbReference>
<keyword evidence="3" id="KW-0285">Flavoprotein</keyword>
<dbReference type="Pfam" id="PF07992">
    <property type="entry name" value="Pyr_redox_2"/>
    <property type="match status" value="1"/>
</dbReference>
<evidence type="ECO:0000256" key="5">
    <source>
        <dbReference type="ARBA" id="ARBA00022857"/>
    </source>
</evidence>
<evidence type="ECO:0000256" key="1">
    <source>
        <dbReference type="ARBA" id="ARBA00001974"/>
    </source>
</evidence>
<dbReference type="InterPro" id="IPR023753">
    <property type="entry name" value="FAD/NAD-binding_dom"/>
</dbReference>
<keyword evidence="5" id="KW-0521">NADP</keyword>
<name>A0A6J6WLR3_9ZZZZ</name>
<dbReference type="Gene3D" id="3.40.50.720">
    <property type="entry name" value="NAD(P)-binding Rossmann-like Domain"/>
    <property type="match status" value="1"/>
</dbReference>
<evidence type="ECO:0000256" key="3">
    <source>
        <dbReference type="ARBA" id="ARBA00022630"/>
    </source>
</evidence>
<comment type="cofactor">
    <cofactor evidence="1">
        <name>FAD</name>
        <dbReference type="ChEBI" id="CHEBI:57692"/>
    </cofactor>
</comment>
<gene>
    <name evidence="8" type="ORF">UFOPK2894_01502</name>
</gene>
<dbReference type="GO" id="GO:0016491">
    <property type="term" value="F:oxidoreductase activity"/>
    <property type="evidence" value="ECO:0007669"/>
    <property type="project" value="UniProtKB-KW"/>
</dbReference>
<evidence type="ECO:0000256" key="2">
    <source>
        <dbReference type="ARBA" id="ARBA00008312"/>
    </source>
</evidence>
<organism evidence="8">
    <name type="scientific">freshwater metagenome</name>
    <dbReference type="NCBI Taxonomy" id="449393"/>
    <lineage>
        <taxon>unclassified sequences</taxon>
        <taxon>metagenomes</taxon>
        <taxon>ecological metagenomes</taxon>
    </lineage>
</organism>
<dbReference type="PANTHER" id="PTHR48467:SF1">
    <property type="entry name" value="GLUTAMATE SYNTHASE 1 [NADH], CHLOROPLASTIC-LIKE"/>
    <property type="match status" value="1"/>
</dbReference>
<dbReference type="EMBL" id="CAEZZQ010000134">
    <property type="protein sequence ID" value="CAB4786161.1"/>
    <property type="molecule type" value="Genomic_DNA"/>
</dbReference>
<dbReference type="AlphaFoldDB" id="A0A6J6WLR3"/>
<protein>
    <submittedName>
        <fullName evidence="8">Unannotated protein</fullName>
    </submittedName>
</protein>
<dbReference type="Gene3D" id="3.50.50.60">
    <property type="entry name" value="FAD/NAD(P)-binding domain"/>
    <property type="match status" value="1"/>
</dbReference>
<comment type="similarity">
    <text evidence="2">Belongs to the ferredoxin--NADP reductase type 1 family.</text>
</comment>
<dbReference type="PRINTS" id="PR00419">
    <property type="entry name" value="ADXRDTASE"/>
</dbReference>
<sequence>MSALSAVRIAIVGAGPAGYFAAQALLNQEDKPVLVDMIEKLPTPWGLVRSGVAPDHPKIRSVSKVFEKISEDPRFRLMANVEIGKDVTVAQLQDAYDAVVFASGADLGRTLGISGEDLPGVMTAAEFVPWYNAHPDFADFKVNLSGKRAIVIGAGNVAMDVGRLLAVEPEELASTDISDIALEVIRAGNITDVTIVARRGPEHAAFTSPELRDLLELEHTNVVVSSADVEAAHTRLESWEEIPKDVRQNMEAFTKLTTDAPTGNGRTLEIKFFLAPLEIIGTNHVEAVRFAVNGMKGTDVVATGEEVTFPADLVVSAVGYTSVGIDGLPLERGKVRNLDGRVQDETGAHIPGMYVVGWAKRGPSGVIGTNKSDATQVMERLLEDLGTGSGVPRNGITPPPHAIDLAGWKLINEREIARGGETRPRVKFPIRTELIQNAR</sequence>
<dbReference type="InterPro" id="IPR055275">
    <property type="entry name" value="Ferredox_Rdtase"/>
</dbReference>
<dbReference type="InterPro" id="IPR021163">
    <property type="entry name" value="Ferredox_Rdtase_adrenod"/>
</dbReference>
<dbReference type="PANTHER" id="PTHR48467">
    <property type="entry name" value="GLUTAMATE SYNTHASE 1 [NADH], CHLOROPLASTIC-LIKE"/>
    <property type="match status" value="1"/>
</dbReference>
<dbReference type="SUPFAM" id="SSF51971">
    <property type="entry name" value="Nucleotide-binding domain"/>
    <property type="match status" value="1"/>
</dbReference>
<feature type="domain" description="FAD/NAD(P)-binding" evidence="7">
    <location>
        <begin position="8"/>
        <end position="219"/>
    </location>
</feature>